<evidence type="ECO:0000313" key="4">
    <source>
        <dbReference type="Proteomes" id="UP000618986"/>
    </source>
</evidence>
<dbReference type="PANTHER" id="PTHR42760:SF133">
    <property type="entry name" value="3-OXOACYL-[ACYL-CARRIER-PROTEIN] REDUCTASE"/>
    <property type="match status" value="1"/>
</dbReference>
<accession>A0ABR6MDG6</accession>
<keyword evidence="4" id="KW-1185">Reference proteome</keyword>
<reference evidence="3 4" key="1">
    <citation type="submission" date="2020-08" db="EMBL/GenBank/DDBJ databases">
        <title>Sequencing the genomes of 1000 actinobacteria strains.</title>
        <authorList>
            <person name="Klenk H.-P."/>
        </authorList>
    </citation>
    <scope>NUCLEOTIDE SEQUENCE [LARGE SCALE GENOMIC DNA]</scope>
    <source>
        <strain evidence="3 4">DSM 43036</strain>
    </source>
</reference>
<dbReference type="Pfam" id="PF13561">
    <property type="entry name" value="adh_short_C2"/>
    <property type="match status" value="1"/>
</dbReference>
<dbReference type="PRINTS" id="PR00081">
    <property type="entry name" value="GDHRDH"/>
</dbReference>
<gene>
    <name evidence="3" type="ORF">FHU28_003267</name>
</gene>
<dbReference type="PANTHER" id="PTHR42760">
    <property type="entry name" value="SHORT-CHAIN DEHYDROGENASES/REDUCTASES FAMILY MEMBER"/>
    <property type="match status" value="1"/>
</dbReference>
<dbReference type="PROSITE" id="PS00061">
    <property type="entry name" value="ADH_SHORT"/>
    <property type="match status" value="1"/>
</dbReference>
<dbReference type="InterPro" id="IPR020904">
    <property type="entry name" value="Sc_DH/Rdtase_CS"/>
</dbReference>
<proteinExistence type="inferred from homology"/>
<dbReference type="SUPFAM" id="SSF51735">
    <property type="entry name" value="NAD(P)-binding Rossmann-fold domains"/>
    <property type="match status" value="1"/>
</dbReference>
<sequence length="249" mass="26284">MRCDGKVALVVGAGSGIGASTAEVFHANGATVAVADINLAGAQDTAGRLVEAGAKSSAFAVDITRRDQTEDLVRDVLAEYGRIDILVSTVGWSDTTFLVDEDEAYWRRIIDINLMGSIFLCRAVLDHMIERRSGSIVLTSSDAGKVGTMGETVYAAAKAGVIGFVKSLAREVARHQLRINAISPGPTDTPLIRAQTDQRVIEKMVRAVPLKRMGQPVEQASALVFLASDAASYITGQTVSVSGGLTMTS</sequence>
<dbReference type="RefSeq" id="WP_184685153.1">
    <property type="nucleotide sequence ID" value="NZ_JACHJC010000001.1"/>
</dbReference>
<dbReference type="GeneID" id="300293832"/>
<dbReference type="EMBL" id="JACHJC010000001">
    <property type="protein sequence ID" value="MBB5113428.1"/>
    <property type="molecule type" value="Genomic_DNA"/>
</dbReference>
<evidence type="ECO:0000256" key="1">
    <source>
        <dbReference type="ARBA" id="ARBA00006484"/>
    </source>
</evidence>
<evidence type="ECO:0000256" key="2">
    <source>
        <dbReference type="ARBA" id="ARBA00023002"/>
    </source>
</evidence>
<comment type="caution">
    <text evidence="3">The sequence shown here is derived from an EMBL/GenBank/DDBJ whole genome shotgun (WGS) entry which is preliminary data.</text>
</comment>
<name>A0ABR6MDG6_MICEC</name>
<dbReference type="InterPro" id="IPR002347">
    <property type="entry name" value="SDR_fam"/>
</dbReference>
<dbReference type="InterPro" id="IPR036291">
    <property type="entry name" value="NAD(P)-bd_dom_sf"/>
</dbReference>
<protein>
    <submittedName>
        <fullName evidence="3">NAD(P)-dependent dehydrogenase (Short-subunit alcohol dehydrogenase family)</fullName>
    </submittedName>
</protein>
<dbReference type="PRINTS" id="PR00080">
    <property type="entry name" value="SDRFAMILY"/>
</dbReference>
<evidence type="ECO:0000313" key="3">
    <source>
        <dbReference type="EMBL" id="MBB5113428.1"/>
    </source>
</evidence>
<keyword evidence="2" id="KW-0560">Oxidoreductase</keyword>
<dbReference type="Gene3D" id="3.40.50.720">
    <property type="entry name" value="NAD(P)-binding Rossmann-like Domain"/>
    <property type="match status" value="1"/>
</dbReference>
<comment type="similarity">
    <text evidence="1">Belongs to the short-chain dehydrogenases/reductases (SDR) family.</text>
</comment>
<dbReference type="Proteomes" id="UP000618986">
    <property type="component" value="Unassembled WGS sequence"/>
</dbReference>
<organism evidence="3 4">
    <name type="scientific">Micromonospora echinospora</name>
    <name type="common">Micromonospora purpurea</name>
    <dbReference type="NCBI Taxonomy" id="1877"/>
    <lineage>
        <taxon>Bacteria</taxon>
        <taxon>Bacillati</taxon>
        <taxon>Actinomycetota</taxon>
        <taxon>Actinomycetes</taxon>
        <taxon>Micromonosporales</taxon>
        <taxon>Micromonosporaceae</taxon>
        <taxon>Micromonospora</taxon>
    </lineage>
</organism>